<name>A0A4S4KIV1_9APHY</name>
<keyword evidence="4" id="KW-1185">Reference proteome</keyword>
<evidence type="ECO:0000313" key="4">
    <source>
        <dbReference type="Proteomes" id="UP000309038"/>
    </source>
</evidence>
<proteinExistence type="predicted"/>
<dbReference type="SUPFAM" id="SSF47473">
    <property type="entry name" value="EF-hand"/>
    <property type="match status" value="1"/>
</dbReference>
<dbReference type="Proteomes" id="UP000309038">
    <property type="component" value="Unassembled WGS sequence"/>
</dbReference>
<evidence type="ECO:0000313" key="3">
    <source>
        <dbReference type="EMBL" id="THG97577.1"/>
    </source>
</evidence>
<dbReference type="AlphaFoldDB" id="A0A4S4KIV1"/>
<feature type="chain" id="PRO_5020198108" description="EF-hand domain-containing protein" evidence="2">
    <location>
        <begin position="21"/>
        <end position="516"/>
    </location>
</feature>
<dbReference type="Gene3D" id="1.10.238.10">
    <property type="entry name" value="EF-hand"/>
    <property type="match status" value="1"/>
</dbReference>
<organism evidence="3 4">
    <name type="scientific">Hermanssonia centrifuga</name>
    <dbReference type="NCBI Taxonomy" id="98765"/>
    <lineage>
        <taxon>Eukaryota</taxon>
        <taxon>Fungi</taxon>
        <taxon>Dikarya</taxon>
        <taxon>Basidiomycota</taxon>
        <taxon>Agaricomycotina</taxon>
        <taxon>Agaricomycetes</taxon>
        <taxon>Polyporales</taxon>
        <taxon>Meruliaceae</taxon>
        <taxon>Hermanssonia</taxon>
    </lineage>
</organism>
<evidence type="ECO:0000256" key="2">
    <source>
        <dbReference type="SAM" id="SignalP"/>
    </source>
</evidence>
<dbReference type="EMBL" id="SGPJ01000160">
    <property type="protein sequence ID" value="THG97577.1"/>
    <property type="molecule type" value="Genomic_DNA"/>
</dbReference>
<sequence length="516" mass="53545">MRSSVVLAFAVLATAGPAFAAPISSGPSTSTFTSPSPSASAPSDSGAISLGTIGSIASVGIPIISGIIDHFKNNGNQQQRREALQLEELFARADTDESGALKLGTIGSIASVGIPIISGIIDHFTNSGNQRRDALDLEALFARAEVDESGALKLGDAANIASIGSSIVSVFHNIFGGSDSQQRRELMDILARADVDESGALKLGDAANIASIGSSIVSAFHNIFGGDSQRREFMELLTRTETDDSGALSLGTLSTIFSVGAPVIGGIIDHFKNSGSQQQRRDAVELEQLLARADVDESGALNFGSIIKTVLGLFGGSNSSSNQQRSEFADLLARDDTDESGALKLGTIGSIASVGIPIISGIIDHFKNNGNQQQRRDALALEEVFARAEVDESGALKLPSLSTLSNIGSIGGSAISILHNIFGGSSDSQTREFMEILSRDDTDESGALKLGTIGSIASVGIPIISGLIDHFTGGDQQQRRELEDVLARSVGGAGPGGLRLLPIFKPASTRSLNDLD</sequence>
<gene>
    <name evidence="3" type="ORF">EW026_g4445</name>
</gene>
<dbReference type="InterPro" id="IPR011992">
    <property type="entry name" value="EF-hand-dom_pair"/>
</dbReference>
<protein>
    <recommendedName>
        <fullName evidence="5">EF-hand domain-containing protein</fullName>
    </recommendedName>
</protein>
<reference evidence="3 4" key="1">
    <citation type="submission" date="2019-02" db="EMBL/GenBank/DDBJ databases">
        <title>Genome sequencing of the rare red list fungi Phlebia centrifuga.</title>
        <authorList>
            <person name="Buettner E."/>
            <person name="Kellner H."/>
        </authorList>
    </citation>
    <scope>NUCLEOTIDE SEQUENCE [LARGE SCALE GENOMIC DNA]</scope>
    <source>
        <strain evidence="3 4">DSM 108282</strain>
    </source>
</reference>
<keyword evidence="2" id="KW-0732">Signal</keyword>
<evidence type="ECO:0008006" key="5">
    <source>
        <dbReference type="Google" id="ProtNLM"/>
    </source>
</evidence>
<feature type="region of interest" description="Disordered" evidence="1">
    <location>
        <begin position="24"/>
        <end position="44"/>
    </location>
</feature>
<evidence type="ECO:0000256" key="1">
    <source>
        <dbReference type="SAM" id="MobiDB-lite"/>
    </source>
</evidence>
<feature type="signal peptide" evidence="2">
    <location>
        <begin position="1"/>
        <end position="20"/>
    </location>
</feature>
<accession>A0A4S4KIV1</accession>
<comment type="caution">
    <text evidence="3">The sequence shown here is derived from an EMBL/GenBank/DDBJ whole genome shotgun (WGS) entry which is preliminary data.</text>
</comment>